<dbReference type="EMBL" id="JASBWR010000089">
    <property type="protein sequence ID" value="KAJ9097010.1"/>
    <property type="molecule type" value="Genomic_DNA"/>
</dbReference>
<sequence length="1212" mass="137725">MSVPGPNSGPDKRLNGSDRRQKRKPGARAGTTNNNLPANNTTFSQHKPQTNTSSANGDTNRRPDRRRNRDDKRNTNGGQHKPVKGTDGFSPSEIAETGPIVADPTSLGYKKQTRTPRPKPKYLLPQQKVLSAPPFVQDKWDEDNQQKMLEMELKSNGQDYQGLYEELQAMREVERKHMELAGLVDAENTRKDLNDAISFRGTCQDMCPVFERVRRALENNVQSLERDPVTNKISRSRAVKAFSRPAAGQPPPLPSEVRPPQVLKSTLDYLVDEILPQLPAAHPFIWDRTRSIRQDFTYQNYFGPEAIDCNEKIVRIHLVSLHIMAGSDMEYSQQQELEQFNKALQTLMEIYQDVRNQGGKAPNEAEFRAYYLLSHIRDPELDRELQRLPQELMKDSQIQLALMFRNIISQSNIVERGYKNSVGALNLYREFFRLVYNPQVPYLMSCLLETHFNTIRFYALKAISRAFHSKGKPCSVNLLSEMLGFHSFETLEKFVQHFDIDVKEVDGERVLDLFNREKLELTYKLNSIHDKAKQPQAYSPQLNSKLSGELKDVINLGKPNVSLNLKNSAQQIIVKSTIPPPSAQPIPSLAEPEPKAGSLADFLSKGGTNVDLNKSAFSFGSNTNTDTKSEVKKSFQFGTSTTTEKKVVETPLSNSNKAAENKPEVVPPKPTETVFKPLQELKLNFGFGLGSSQTNLTPTLPTPSEKKPESTSGNITQRVSPSKLIEHKLFAEASRQITDVLIQKCIESELLSSLPAFVNRERHNRAREQIVSSLSKELFDAFLSEVIYQRILASKADEYYHKILKKKMLRKIVNRVHQISQEFQRKRSRLHELNQSNFHKPIRKRTSANSSLQSISSSFVKRRTMESDRTVENIGERREVIKELWQPINWSEFARQCSSKLRLHTGPVSLKFLIVVKDWMSPYSKWLNTKLELSLNREKLVYEKEVKAKRFNLEVTSLPGNDYLTKTFFLNASFILFECGLVTSNQLDLYGMDILQKLEADARTLTKIIQLVDKHAYYKTQLLILFWDAGENGITIDKVETILQLSKWKQLTNISNIVLCDMTATDVDVNAALIRGFDTMAQSFDGSLTSRGIRKTAQANNNRSVNLSAINDTFKEQEQSLIQTAHEARKYDYLSNHLKKTNTEPVSASVHSSIAQDQTTFMNMSRLTGFGQGVMEESTPIATPGKTFTKPNGRSLQQLRDLTASVRNKYKH</sequence>
<reference evidence="1" key="1">
    <citation type="submission" date="2023-04" db="EMBL/GenBank/DDBJ databases">
        <title>Draft Genome sequencing of Naganishia species isolated from polar environments using Oxford Nanopore Technology.</title>
        <authorList>
            <person name="Leo P."/>
            <person name="Venkateswaran K."/>
        </authorList>
    </citation>
    <scope>NUCLEOTIDE SEQUENCE</scope>
    <source>
        <strain evidence="1">MNA-CCFEE 5261</strain>
    </source>
</reference>
<gene>
    <name evidence="1" type="ORF">QFC19_006955</name>
</gene>
<dbReference type="Proteomes" id="UP001241377">
    <property type="component" value="Unassembled WGS sequence"/>
</dbReference>
<evidence type="ECO:0000313" key="2">
    <source>
        <dbReference type="Proteomes" id="UP001241377"/>
    </source>
</evidence>
<organism evidence="1 2">
    <name type="scientific">Naganishia cerealis</name>
    <dbReference type="NCBI Taxonomy" id="610337"/>
    <lineage>
        <taxon>Eukaryota</taxon>
        <taxon>Fungi</taxon>
        <taxon>Dikarya</taxon>
        <taxon>Basidiomycota</taxon>
        <taxon>Agaricomycotina</taxon>
        <taxon>Tremellomycetes</taxon>
        <taxon>Filobasidiales</taxon>
        <taxon>Filobasidiaceae</taxon>
        <taxon>Naganishia</taxon>
    </lineage>
</organism>
<proteinExistence type="predicted"/>
<evidence type="ECO:0000313" key="1">
    <source>
        <dbReference type="EMBL" id="KAJ9097010.1"/>
    </source>
</evidence>
<protein>
    <submittedName>
        <fullName evidence="1">Uncharacterized protein</fullName>
    </submittedName>
</protein>
<keyword evidence="2" id="KW-1185">Reference proteome</keyword>
<name>A0ACC2VD47_9TREE</name>
<comment type="caution">
    <text evidence="1">The sequence shown here is derived from an EMBL/GenBank/DDBJ whole genome shotgun (WGS) entry which is preliminary data.</text>
</comment>
<accession>A0ACC2VD47</accession>